<accession>A0A2I0UQ38</accession>
<protein>
    <submittedName>
        <fullName evidence="1">Uncharacterized protein</fullName>
    </submittedName>
</protein>
<dbReference type="EMBL" id="KZ505659">
    <property type="protein sequence ID" value="PKU48156.1"/>
    <property type="molecule type" value="Genomic_DNA"/>
</dbReference>
<dbReference type="AlphaFoldDB" id="A0A2I0UQ38"/>
<proteinExistence type="predicted"/>
<keyword evidence="2" id="KW-1185">Reference proteome</keyword>
<name>A0A2I0UQ38_LIMLA</name>
<reference evidence="2" key="2">
    <citation type="submission" date="2017-12" db="EMBL/GenBank/DDBJ databases">
        <title>Genome sequence of the Bar-tailed Godwit (Limosa lapponica baueri).</title>
        <authorList>
            <person name="Lima N.C.B."/>
            <person name="Parody-Merino A.M."/>
            <person name="Battley P.F."/>
            <person name="Fidler A.E."/>
            <person name="Prosdocimi F."/>
        </authorList>
    </citation>
    <scope>NUCLEOTIDE SEQUENCE [LARGE SCALE GENOMIC DNA]</scope>
</reference>
<sequence>MVSNWESMEKEMGVRYWKTLSNDKNGEVIELMAWEGCGASIAQDYSNLYQDLHRCTFYERKRNLDLNQGGGSQRSGFKLMGSEAYFNPLQEQTLLKSYIQTKELNTEEEEILYQVGEMLVLPELVTLYLCKKVGNHVVTEANFASGFGETFENPP</sequence>
<evidence type="ECO:0000313" key="2">
    <source>
        <dbReference type="Proteomes" id="UP000233556"/>
    </source>
</evidence>
<evidence type="ECO:0000313" key="1">
    <source>
        <dbReference type="EMBL" id="PKU48156.1"/>
    </source>
</evidence>
<dbReference type="Proteomes" id="UP000233556">
    <property type="component" value="Unassembled WGS sequence"/>
</dbReference>
<organism evidence="1 2">
    <name type="scientific">Limosa lapponica baueri</name>
    <dbReference type="NCBI Taxonomy" id="1758121"/>
    <lineage>
        <taxon>Eukaryota</taxon>
        <taxon>Metazoa</taxon>
        <taxon>Chordata</taxon>
        <taxon>Craniata</taxon>
        <taxon>Vertebrata</taxon>
        <taxon>Euteleostomi</taxon>
        <taxon>Archelosauria</taxon>
        <taxon>Archosauria</taxon>
        <taxon>Dinosauria</taxon>
        <taxon>Saurischia</taxon>
        <taxon>Theropoda</taxon>
        <taxon>Coelurosauria</taxon>
        <taxon>Aves</taxon>
        <taxon>Neognathae</taxon>
        <taxon>Neoaves</taxon>
        <taxon>Charadriiformes</taxon>
        <taxon>Scolopacidae</taxon>
        <taxon>Limosa</taxon>
    </lineage>
</organism>
<reference evidence="2" key="1">
    <citation type="submission" date="2017-11" db="EMBL/GenBank/DDBJ databases">
        <authorList>
            <person name="Lima N.C."/>
            <person name="Parody-Merino A.M."/>
            <person name="Battley P.F."/>
            <person name="Fidler A.E."/>
            <person name="Prosdocimi F."/>
        </authorList>
    </citation>
    <scope>NUCLEOTIDE SEQUENCE [LARGE SCALE GENOMIC DNA]</scope>
</reference>
<gene>
    <name evidence="1" type="ORF">llap_1532</name>
</gene>